<dbReference type="InterPro" id="IPR001638">
    <property type="entry name" value="Solute-binding_3/MltF_N"/>
</dbReference>
<dbReference type="SUPFAM" id="SSF47384">
    <property type="entry name" value="Homodimeric domain of signal transducing histidine kinase"/>
    <property type="match status" value="1"/>
</dbReference>
<dbReference type="InterPro" id="IPR036890">
    <property type="entry name" value="HATPase_C_sf"/>
</dbReference>
<evidence type="ECO:0000256" key="3">
    <source>
        <dbReference type="ARBA" id="ARBA00022553"/>
    </source>
</evidence>
<dbReference type="Proteomes" id="UP000011724">
    <property type="component" value="Chromosome"/>
</dbReference>
<evidence type="ECO:0000259" key="14">
    <source>
        <dbReference type="PROSITE" id="PS50110"/>
    </source>
</evidence>
<evidence type="ECO:0000256" key="2">
    <source>
        <dbReference type="ARBA" id="ARBA00012438"/>
    </source>
</evidence>
<dbReference type="AlphaFoldDB" id="M1WWX3"/>
<reference evidence="17" key="2">
    <citation type="journal article" date="2013" name="Stand. Genomic Sci.">
        <title>Complete genome sequence of Desulfocapsa sulfexigens, a marine deltaproteobacterium specialized in disproportionating inorganic sulfur compounds.</title>
        <authorList>
            <person name="Finster K.W."/>
            <person name="Kjeldsen K.U."/>
            <person name="Kube M."/>
            <person name="Reinhardt R."/>
            <person name="Mussmann M."/>
            <person name="Amann R."/>
            <person name="Schreiber L."/>
        </authorList>
    </citation>
    <scope>NUCLEOTIDE SEQUENCE [LARGE SCALE GENOMIC DNA]</scope>
    <source>
        <strain evidence="17">DSM 10523 / SB164P1</strain>
    </source>
</reference>
<proteinExistence type="predicted"/>
<dbReference type="CDD" id="cd17546">
    <property type="entry name" value="REC_hyHK_CKI1_RcsC-like"/>
    <property type="match status" value="1"/>
</dbReference>
<keyword evidence="4 16" id="KW-0808">Transferase</keyword>
<evidence type="ECO:0000256" key="12">
    <source>
        <dbReference type="SAM" id="Coils"/>
    </source>
</evidence>
<keyword evidence="5" id="KW-0547">Nucleotide-binding</keyword>
<gene>
    <name evidence="16" type="ordered locus">BN4_12133</name>
</gene>
<dbReference type="SUPFAM" id="SSF52172">
    <property type="entry name" value="CheY-like"/>
    <property type="match status" value="1"/>
</dbReference>
<keyword evidence="7" id="KW-0067">ATP-binding</keyword>
<dbReference type="Pfam" id="PF00512">
    <property type="entry name" value="HisKA"/>
    <property type="match status" value="1"/>
</dbReference>
<feature type="coiled-coil region" evidence="12">
    <location>
        <begin position="448"/>
        <end position="475"/>
    </location>
</feature>
<evidence type="ECO:0000256" key="8">
    <source>
        <dbReference type="ARBA" id="ARBA00023012"/>
    </source>
</evidence>
<dbReference type="Pfam" id="PF08447">
    <property type="entry name" value="PAS_3"/>
    <property type="match status" value="1"/>
</dbReference>
<dbReference type="CDD" id="cd00130">
    <property type="entry name" value="PAS"/>
    <property type="match status" value="1"/>
</dbReference>
<dbReference type="RefSeq" id="WP_015415412.1">
    <property type="nucleotide sequence ID" value="NC_020409.1"/>
</dbReference>
<dbReference type="InterPro" id="IPR000700">
    <property type="entry name" value="PAS-assoc_C"/>
</dbReference>
<evidence type="ECO:0000313" key="17">
    <source>
        <dbReference type="Proteomes" id="UP000011724"/>
    </source>
</evidence>
<evidence type="ECO:0000256" key="6">
    <source>
        <dbReference type="ARBA" id="ARBA00022777"/>
    </source>
</evidence>
<dbReference type="eggNOG" id="COG5002">
    <property type="taxonomic scope" value="Bacteria"/>
</dbReference>
<keyword evidence="17" id="KW-1185">Reference proteome</keyword>
<dbReference type="InterPro" id="IPR035965">
    <property type="entry name" value="PAS-like_dom_sf"/>
</dbReference>
<keyword evidence="8" id="KW-0902">Two-component regulatory system</keyword>
<comment type="catalytic activity">
    <reaction evidence="1">
        <text>ATP + protein L-histidine = ADP + protein N-phospho-L-histidine.</text>
        <dbReference type="EC" id="2.7.13.3"/>
    </reaction>
</comment>
<dbReference type="SUPFAM" id="SSF55785">
    <property type="entry name" value="PYP-like sensor domain (PAS domain)"/>
    <property type="match status" value="1"/>
</dbReference>
<comment type="subunit">
    <text evidence="9">At low DSF concentrations, interacts with RpfF.</text>
</comment>
<dbReference type="PROSITE" id="PS50110">
    <property type="entry name" value="RESPONSE_REGULATORY"/>
    <property type="match status" value="1"/>
</dbReference>
<dbReference type="Gene3D" id="1.10.287.130">
    <property type="match status" value="1"/>
</dbReference>
<dbReference type="OrthoDB" id="5468518at2"/>
<evidence type="ECO:0000256" key="11">
    <source>
        <dbReference type="PROSITE-ProRule" id="PRU00169"/>
    </source>
</evidence>
<dbReference type="InterPro" id="IPR003661">
    <property type="entry name" value="HisK_dim/P_dom"/>
</dbReference>
<dbReference type="CDD" id="cd00082">
    <property type="entry name" value="HisKA"/>
    <property type="match status" value="1"/>
</dbReference>
<evidence type="ECO:0000256" key="7">
    <source>
        <dbReference type="ARBA" id="ARBA00022840"/>
    </source>
</evidence>
<evidence type="ECO:0000259" key="13">
    <source>
        <dbReference type="PROSITE" id="PS50109"/>
    </source>
</evidence>
<dbReference type="HOGENOM" id="CLU_336097_0_0_7"/>
<dbReference type="STRING" id="1322246.BN4_12133"/>
<dbReference type="PROSITE" id="PS50113">
    <property type="entry name" value="PAC"/>
    <property type="match status" value="1"/>
</dbReference>
<evidence type="ECO:0000256" key="1">
    <source>
        <dbReference type="ARBA" id="ARBA00000085"/>
    </source>
</evidence>
<dbReference type="SUPFAM" id="SSF55874">
    <property type="entry name" value="ATPase domain of HSP90 chaperone/DNA topoisomerase II/histidine kinase"/>
    <property type="match status" value="1"/>
</dbReference>
<protein>
    <recommendedName>
        <fullName evidence="10">Sensory/regulatory protein RpfC</fullName>
        <ecNumber evidence="2">2.7.13.3</ecNumber>
    </recommendedName>
</protein>
<dbReference type="FunFam" id="3.30.565.10:FF:000010">
    <property type="entry name" value="Sensor histidine kinase RcsC"/>
    <property type="match status" value="1"/>
</dbReference>
<dbReference type="PANTHER" id="PTHR45339">
    <property type="entry name" value="HYBRID SIGNAL TRANSDUCTION HISTIDINE KINASE J"/>
    <property type="match status" value="1"/>
</dbReference>
<dbReference type="Pfam" id="PF00072">
    <property type="entry name" value="Response_reg"/>
    <property type="match status" value="1"/>
</dbReference>
<dbReference type="PRINTS" id="PR00344">
    <property type="entry name" value="BCTRLSENSOR"/>
</dbReference>
<dbReference type="SMART" id="SM00062">
    <property type="entry name" value="PBPb"/>
    <property type="match status" value="1"/>
</dbReference>
<evidence type="ECO:0000256" key="10">
    <source>
        <dbReference type="ARBA" id="ARBA00068150"/>
    </source>
</evidence>
<dbReference type="Gene3D" id="3.40.50.2300">
    <property type="match status" value="1"/>
</dbReference>
<dbReference type="CDD" id="cd16922">
    <property type="entry name" value="HATPase_EvgS-ArcB-TorS-like"/>
    <property type="match status" value="1"/>
</dbReference>
<sequence>MPKKGEGGSVTILHAVLYGFAGDGGTLKKSVAVWLFLLLFLVSQASAHESDHITVALLREYPPLYMTDRAGSPEGLAFELFSRVAGKLDMNFDIVFVDDWDSALEAVRSGTADVVPGIGMSVSRQAEFFFSEPYITTGVFCFVHQESSDIRELGDLNGRPTAVLEECVSRLPTVDWEGVPLVPSDNLDQALFDLLSGKVEALVAPEMVVVEKMRHLGLDGKIEAIGPSLMTIRRGFLFRKDESVLATRMSAVLTGIVTSPDFINALERWQLPSPPFWGRGVVVAVGSFVFLSTFLLLVGWRSRSLATLTRKLRASRDDQVEALKQLRRSEERLNRAQEIASFGSFERDLKTGIGHWSQGLRMLLGYPCDAETPPFQDFVERIHPEDLDMYLEGLNSLSPETPYQIVEIRFRPFDNGEYRYAYSWYCSEYDDNGVPLKRLGVIQDITGRKKIEAELHQAKTRAEEANRAKSEFLANMSHELRTPLNGAMGMLQLLGMEDLDAEHREYVETALTSCRNLTQLLSDILDLSKVEAGKMELVSERFFLGEVLQSVQETFAYVAEEKKVAFEFEQAADAPGCVEGDPARLRQILFNLVGNALKFTSQGFVRVEVSPVSEICSGECRVLFSVVDTGIGIADDMIDKVFGAFTQVDGASTRQFQGTGLGLHIVKRLAELMGGHICVESEKGRGTSIHFVLTFKMMESESNACILNPVEAYAPLEHGRHILVAEDERTNRIAICKFLERLGHHVQWVADGEQALLKLAEDDFDLILMDIQMPKLNGIEATRRIRQGSHLGRKQHIPIVALTAHAMSGDRELFLREGMDDYLAKPVDIQELEQILARLLGKSETLTR</sequence>
<evidence type="ECO:0000313" key="16">
    <source>
        <dbReference type="EMBL" id="CCH49368.1"/>
    </source>
</evidence>
<dbReference type="SMART" id="SM00387">
    <property type="entry name" value="HATPase_c"/>
    <property type="match status" value="1"/>
</dbReference>
<dbReference type="SMART" id="SM00448">
    <property type="entry name" value="REC"/>
    <property type="match status" value="1"/>
</dbReference>
<feature type="domain" description="PAC" evidence="15">
    <location>
        <begin position="404"/>
        <end position="457"/>
    </location>
</feature>
<evidence type="ECO:0000256" key="5">
    <source>
        <dbReference type="ARBA" id="ARBA00022741"/>
    </source>
</evidence>
<dbReference type="SMART" id="SM00388">
    <property type="entry name" value="HisKA"/>
    <property type="match status" value="1"/>
</dbReference>
<dbReference type="PATRIC" id="fig|879567.3.peg.2275"/>
<dbReference type="InterPro" id="IPR000014">
    <property type="entry name" value="PAS"/>
</dbReference>
<accession>M1WWX3</accession>
<dbReference type="BioCyc" id="DPIE1322246:BN4_RS17215-MONOMER"/>
<feature type="domain" description="Response regulatory" evidence="14">
    <location>
        <begin position="721"/>
        <end position="840"/>
    </location>
</feature>
<name>M1WWX3_PSEP2</name>
<dbReference type="KEGG" id="dpi:BN4_12133"/>
<reference evidence="16 17" key="1">
    <citation type="journal article" date="2013" name="PLoS ONE">
        <title>The first genomic and proteomic characterization of a deep-sea sulfate reducer: insights into the piezophilic lifestyle of Desulfovibrio piezophilus.</title>
        <authorList>
            <person name="Pradel N."/>
            <person name="Ji B."/>
            <person name="Gimenez G."/>
            <person name="Talla E."/>
            <person name="Lenoble P."/>
            <person name="Garel M."/>
            <person name="Tamburini C."/>
            <person name="Fourquet P."/>
            <person name="Lebrun R."/>
            <person name="Bertin P."/>
            <person name="Denis Y."/>
            <person name="Pophillat M."/>
            <person name="Barbe V."/>
            <person name="Ollivier B."/>
            <person name="Dolla A."/>
        </authorList>
    </citation>
    <scope>NUCLEOTIDE SEQUENCE [LARGE SCALE GENOMIC DNA]</scope>
    <source>
        <strain evidence="17">DSM 10523 / SB164P1</strain>
    </source>
</reference>
<dbReference type="InterPro" id="IPR003594">
    <property type="entry name" value="HATPase_dom"/>
</dbReference>
<dbReference type="PROSITE" id="PS50109">
    <property type="entry name" value="HIS_KIN"/>
    <property type="match status" value="1"/>
</dbReference>
<organism evidence="16 17">
    <name type="scientific">Pseudodesulfovibrio piezophilus (strain DSM 21447 / JCM 15486 / C1TLV30)</name>
    <name type="common">Desulfovibrio piezophilus</name>
    <dbReference type="NCBI Taxonomy" id="1322246"/>
    <lineage>
        <taxon>Bacteria</taxon>
        <taxon>Pseudomonadati</taxon>
        <taxon>Thermodesulfobacteriota</taxon>
        <taxon>Desulfovibrionia</taxon>
        <taxon>Desulfovibrionales</taxon>
        <taxon>Desulfovibrionaceae</taxon>
    </lineage>
</organism>
<dbReference type="GO" id="GO:0000155">
    <property type="term" value="F:phosphorelay sensor kinase activity"/>
    <property type="evidence" value="ECO:0007669"/>
    <property type="project" value="InterPro"/>
</dbReference>
<dbReference type="FunFam" id="1.10.287.130:FF:000002">
    <property type="entry name" value="Two-component osmosensing histidine kinase"/>
    <property type="match status" value="1"/>
</dbReference>
<dbReference type="PANTHER" id="PTHR45339:SF1">
    <property type="entry name" value="HYBRID SIGNAL TRANSDUCTION HISTIDINE KINASE J"/>
    <property type="match status" value="1"/>
</dbReference>
<dbReference type="Gene3D" id="3.30.450.20">
    <property type="entry name" value="PAS domain"/>
    <property type="match status" value="1"/>
</dbReference>
<dbReference type="Gene3D" id="3.40.190.10">
    <property type="entry name" value="Periplasmic binding protein-like II"/>
    <property type="match status" value="2"/>
</dbReference>
<dbReference type="InterPro" id="IPR004358">
    <property type="entry name" value="Sig_transdc_His_kin-like_C"/>
</dbReference>
<evidence type="ECO:0000259" key="15">
    <source>
        <dbReference type="PROSITE" id="PS50113"/>
    </source>
</evidence>
<dbReference type="InterPro" id="IPR001789">
    <property type="entry name" value="Sig_transdc_resp-reg_receiver"/>
</dbReference>
<evidence type="ECO:0000256" key="4">
    <source>
        <dbReference type="ARBA" id="ARBA00022679"/>
    </source>
</evidence>
<dbReference type="InterPro" id="IPR036097">
    <property type="entry name" value="HisK_dim/P_sf"/>
</dbReference>
<dbReference type="Gene3D" id="3.30.565.10">
    <property type="entry name" value="Histidine kinase-like ATPase, C-terminal domain"/>
    <property type="match status" value="1"/>
</dbReference>
<feature type="domain" description="Histidine kinase" evidence="13">
    <location>
        <begin position="475"/>
        <end position="697"/>
    </location>
</feature>
<dbReference type="InterPro" id="IPR013655">
    <property type="entry name" value="PAS_fold_3"/>
</dbReference>
<dbReference type="SUPFAM" id="SSF53850">
    <property type="entry name" value="Periplasmic binding protein-like II"/>
    <property type="match status" value="1"/>
</dbReference>
<keyword evidence="3 11" id="KW-0597">Phosphoprotein</keyword>
<dbReference type="InterPro" id="IPR005467">
    <property type="entry name" value="His_kinase_dom"/>
</dbReference>
<dbReference type="EMBL" id="FO203427">
    <property type="protein sequence ID" value="CCH49368.1"/>
    <property type="molecule type" value="Genomic_DNA"/>
</dbReference>
<dbReference type="Pfam" id="PF02518">
    <property type="entry name" value="HATPase_c"/>
    <property type="match status" value="1"/>
</dbReference>
<keyword evidence="12" id="KW-0175">Coiled coil</keyword>
<keyword evidence="6 16" id="KW-0418">Kinase</keyword>
<feature type="modified residue" description="4-aspartylphosphate" evidence="11">
    <location>
        <position position="770"/>
    </location>
</feature>
<dbReference type="GO" id="GO:0005524">
    <property type="term" value="F:ATP binding"/>
    <property type="evidence" value="ECO:0007669"/>
    <property type="project" value="UniProtKB-KW"/>
</dbReference>
<dbReference type="EC" id="2.7.13.3" evidence="2"/>
<dbReference type="Pfam" id="PF00497">
    <property type="entry name" value="SBP_bac_3"/>
    <property type="match status" value="1"/>
</dbReference>
<evidence type="ECO:0000256" key="9">
    <source>
        <dbReference type="ARBA" id="ARBA00064003"/>
    </source>
</evidence>
<dbReference type="InterPro" id="IPR011006">
    <property type="entry name" value="CheY-like_superfamily"/>
</dbReference>